<evidence type="ECO:0000313" key="3">
    <source>
        <dbReference type="Proteomes" id="UP000037109"/>
    </source>
</evidence>
<dbReference type="AlphaFoldDB" id="A0A0M0GHG8"/>
<accession>A0A0M0GHG8</accession>
<reference evidence="3" key="1">
    <citation type="submission" date="2015-07" db="EMBL/GenBank/DDBJ databases">
        <title>Fjat-10036 dsm4.</title>
        <authorList>
            <person name="Liu B."/>
            <person name="Wang J."/>
            <person name="Zhu Y."/>
            <person name="Liu G."/>
            <person name="Chen Q."/>
            <person name="Chen Z."/>
            <person name="Lan J."/>
            <person name="Che J."/>
            <person name="Ge C."/>
            <person name="Shi H."/>
            <person name="Pan Z."/>
            <person name="Liu X."/>
        </authorList>
    </citation>
    <scope>NUCLEOTIDE SEQUENCE [LARGE SCALE GENOMIC DNA]</scope>
    <source>
        <strain evidence="3">DSM 4</strain>
    </source>
</reference>
<comment type="caution">
    <text evidence="2">The sequence shown here is derived from an EMBL/GenBank/DDBJ whole genome shotgun (WGS) entry which is preliminary data.</text>
</comment>
<sequence length="135" mass="15237">MKKVEKMSVREFLNGKEQETFQTRVTRHFKKYGMLYKIVGSTVVIFVAGGGFDYALAASSAIDAKANLIYYKLMDVGKWIIIFKGSIDTIKAVGNGDFDSAKKSFFSYLLIYILLLALPYGFEEIDKLFSNVKMA</sequence>
<dbReference type="PATRIC" id="fig|1459.3.peg.4514"/>
<keyword evidence="3" id="KW-1185">Reference proteome</keyword>
<evidence type="ECO:0000256" key="1">
    <source>
        <dbReference type="SAM" id="Phobius"/>
    </source>
</evidence>
<dbReference type="RefSeq" id="WP_053436313.1">
    <property type="nucleotide sequence ID" value="NZ_LGUF01000007.1"/>
</dbReference>
<feature type="transmembrane region" description="Helical" evidence="1">
    <location>
        <begin position="105"/>
        <end position="122"/>
    </location>
</feature>
<proteinExistence type="predicted"/>
<evidence type="ECO:0000313" key="2">
    <source>
        <dbReference type="EMBL" id="KON88927.1"/>
    </source>
</evidence>
<keyword evidence="1" id="KW-0472">Membrane</keyword>
<dbReference type="OrthoDB" id="2662475at2"/>
<keyword evidence="1" id="KW-0812">Transmembrane</keyword>
<gene>
    <name evidence="2" type="ORF">AF332_20455</name>
</gene>
<feature type="transmembrane region" description="Helical" evidence="1">
    <location>
        <begin position="34"/>
        <end position="56"/>
    </location>
</feature>
<dbReference type="Proteomes" id="UP000037109">
    <property type="component" value="Unassembled WGS sequence"/>
</dbReference>
<keyword evidence="1" id="KW-1133">Transmembrane helix</keyword>
<name>A0A0M0GHG8_SPOGL</name>
<organism evidence="2 3">
    <name type="scientific">Sporosarcina globispora</name>
    <name type="common">Bacillus globisporus</name>
    <dbReference type="NCBI Taxonomy" id="1459"/>
    <lineage>
        <taxon>Bacteria</taxon>
        <taxon>Bacillati</taxon>
        <taxon>Bacillota</taxon>
        <taxon>Bacilli</taxon>
        <taxon>Bacillales</taxon>
        <taxon>Caryophanaceae</taxon>
        <taxon>Sporosarcina</taxon>
    </lineage>
</organism>
<dbReference type="EMBL" id="LGUF01000007">
    <property type="protein sequence ID" value="KON88927.1"/>
    <property type="molecule type" value="Genomic_DNA"/>
</dbReference>
<protein>
    <submittedName>
        <fullName evidence="2">Uncharacterized protein</fullName>
    </submittedName>
</protein>